<feature type="chain" id="PRO_5002130498" evidence="1">
    <location>
        <begin position="22"/>
        <end position="191"/>
    </location>
</feature>
<dbReference type="KEGG" id="mbac:BN1209_0605"/>
<evidence type="ECO:0000256" key="1">
    <source>
        <dbReference type="SAM" id="SignalP"/>
    </source>
</evidence>
<feature type="signal peptide" evidence="1">
    <location>
        <begin position="1"/>
        <end position="21"/>
    </location>
</feature>
<gene>
    <name evidence="2" type="ORF">BN1209_0605</name>
</gene>
<dbReference type="RefSeq" id="WP_052661083.1">
    <property type="nucleotide sequence ID" value="NZ_LN794158.1"/>
</dbReference>
<dbReference type="STRING" id="1581680.BN1209_0605"/>
<evidence type="ECO:0000313" key="2">
    <source>
        <dbReference type="EMBL" id="CEN55648.1"/>
    </source>
</evidence>
<dbReference type="OrthoDB" id="8538715at2"/>
<proteinExistence type="predicted"/>
<evidence type="ECO:0000313" key="3">
    <source>
        <dbReference type="Proteomes" id="UP000056322"/>
    </source>
</evidence>
<name>A0A0B7IX63_9PROT</name>
<keyword evidence="3" id="KW-1185">Reference proteome</keyword>
<reference evidence="3" key="1">
    <citation type="submission" date="2014-12" db="EMBL/GenBank/DDBJ databases">
        <authorList>
            <person name="Salcher M.M."/>
        </authorList>
    </citation>
    <scope>NUCLEOTIDE SEQUENCE [LARGE SCALE GENOMIC DNA]</scope>
    <source>
        <strain evidence="3">MMS-10A-171</strain>
    </source>
</reference>
<accession>A0A0B7IX63</accession>
<dbReference type="Proteomes" id="UP000056322">
    <property type="component" value="Chromosome 1"/>
</dbReference>
<sequence length="191" mass="21273">MKLKQCLSVWLLACVSTSALAHEITLTSVAVYIQAQDYDHPIRLRNYSQDYWVSQAPMLETAALEVLSKDFGGVEMCDAKPLESKVLVWLRPSMFYNPQMQTFYGKVTAMTLTADGKPLGKYVGEASKRAFFDVKTDMTLKAVYHAAMQGVSNKMKADTKFQEALKAPSFSSPCATASMLPESKIKFMSIQ</sequence>
<dbReference type="EMBL" id="LN794158">
    <property type="protein sequence ID" value="CEN55648.1"/>
    <property type="molecule type" value="Genomic_DNA"/>
</dbReference>
<organism evidence="2 3">
    <name type="scientific">Candidatus Methylopumilus turicensis</name>
    <dbReference type="NCBI Taxonomy" id="1581680"/>
    <lineage>
        <taxon>Bacteria</taxon>
        <taxon>Pseudomonadati</taxon>
        <taxon>Pseudomonadota</taxon>
        <taxon>Betaproteobacteria</taxon>
        <taxon>Nitrosomonadales</taxon>
        <taxon>Methylophilaceae</taxon>
        <taxon>Candidatus Methylopumilus</taxon>
    </lineage>
</organism>
<dbReference type="HOGENOM" id="CLU_1388814_0_0_4"/>
<keyword evidence="1" id="KW-0732">Signal</keyword>
<dbReference type="AlphaFoldDB" id="A0A0B7IX63"/>
<protein>
    <submittedName>
        <fullName evidence="2">Uncharacterized protein</fullName>
    </submittedName>
</protein>